<dbReference type="PANTHER" id="PTHR37804:SF1">
    <property type="entry name" value="CDAA REGULATORY PROTEIN CDAR"/>
    <property type="match status" value="1"/>
</dbReference>
<dbReference type="RefSeq" id="WP_119608199.1">
    <property type="nucleotide sequence ID" value="NZ_QXFH01000072.1"/>
</dbReference>
<sequence>MFKKVLHGLNKKKVKVFSLFLLCSFLAWFISNLSDTYESRAYFTLNYRNLPDSLLLGKNSDHLIEAKLRTSGFQFLYYKIFKSRIDIDVSEVEFQNGGYVLSEEILKRQMDQQLSQNISLLDLDRNRLEVDLYQVDSKKIPIKAKLGLQLEQNYILDGKIKITPDSIEVKGPSNEIDTIKFVETSLIQLNNVNADFSNEVGLLFPKGLDNSIFSIGRVTVSGKVSKFSEKVFEVPIQVINIPQGYQIKTFPDVVTVLCKATIERLKELSASDFEIVADYSQLMGSESSTLFLEIKESPEKVYDVKLESNTVNFVLEQQ</sequence>
<dbReference type="InterPro" id="IPR012505">
    <property type="entry name" value="YbbR"/>
</dbReference>
<dbReference type="Pfam" id="PF07949">
    <property type="entry name" value="YbbR"/>
    <property type="match status" value="1"/>
</dbReference>
<dbReference type="Gene3D" id="2.170.120.40">
    <property type="entry name" value="YbbR-like domain"/>
    <property type="match status" value="1"/>
</dbReference>
<organism evidence="1 2">
    <name type="scientific">Flagellimonas lutimaris</name>
    <dbReference type="NCBI Taxonomy" id="475082"/>
    <lineage>
        <taxon>Bacteria</taxon>
        <taxon>Pseudomonadati</taxon>
        <taxon>Bacteroidota</taxon>
        <taxon>Flavobacteriia</taxon>
        <taxon>Flavobacteriales</taxon>
        <taxon>Flavobacteriaceae</taxon>
        <taxon>Flagellimonas</taxon>
    </lineage>
</organism>
<dbReference type="InterPro" id="IPR053154">
    <property type="entry name" value="c-di-AMP_regulator"/>
</dbReference>
<reference evidence="1 2" key="1">
    <citation type="submission" date="2018-08" db="EMBL/GenBank/DDBJ databases">
        <title>Proposal of Muricauda 72 sp.nov. and Muricauda NH166 sp.nov., isolated from seawater.</title>
        <authorList>
            <person name="Cheng H."/>
            <person name="Wu Y.-H."/>
            <person name="Guo L.-L."/>
            <person name="Xu X.-W."/>
        </authorList>
    </citation>
    <scope>NUCLEOTIDE SEQUENCE [LARGE SCALE GENOMIC DNA]</scope>
    <source>
        <strain evidence="1 2">KCTC 22173</strain>
    </source>
</reference>
<dbReference type="Gene3D" id="2.170.120.30">
    <property type="match status" value="1"/>
</dbReference>
<accession>A0A3A1N8B5</accession>
<proteinExistence type="predicted"/>
<dbReference type="AlphaFoldDB" id="A0A3A1N8B5"/>
<evidence type="ECO:0000313" key="2">
    <source>
        <dbReference type="Proteomes" id="UP000266067"/>
    </source>
</evidence>
<dbReference type="PANTHER" id="PTHR37804">
    <property type="entry name" value="CDAA REGULATORY PROTEIN CDAR"/>
    <property type="match status" value="1"/>
</dbReference>
<dbReference type="OrthoDB" id="1150187at2"/>
<comment type="caution">
    <text evidence="1">The sequence shown here is derived from an EMBL/GenBank/DDBJ whole genome shotgun (WGS) entry which is preliminary data.</text>
</comment>
<gene>
    <name evidence="1" type="ORF">D2V08_10955</name>
</gene>
<dbReference type="EMBL" id="QXFH01000072">
    <property type="protein sequence ID" value="RIV32937.1"/>
    <property type="molecule type" value="Genomic_DNA"/>
</dbReference>
<name>A0A3A1N8B5_9FLAO</name>
<dbReference type="Proteomes" id="UP000266067">
    <property type="component" value="Unassembled WGS sequence"/>
</dbReference>
<protein>
    <submittedName>
        <fullName evidence="1">YbbR-like domain-containing protein</fullName>
    </submittedName>
</protein>
<keyword evidence="2" id="KW-1185">Reference proteome</keyword>
<evidence type="ECO:0000313" key="1">
    <source>
        <dbReference type="EMBL" id="RIV32937.1"/>
    </source>
</evidence>